<dbReference type="GO" id="GO:0050660">
    <property type="term" value="F:flavin adenine dinucleotide binding"/>
    <property type="evidence" value="ECO:0007669"/>
    <property type="project" value="InterPro"/>
</dbReference>
<dbReference type="CDD" id="cd04590">
    <property type="entry name" value="CBS_pair_CorC_HlyC_assoc"/>
    <property type="match status" value="1"/>
</dbReference>
<feature type="domain" description="CBS" evidence="13">
    <location>
        <begin position="208"/>
        <end position="267"/>
    </location>
</feature>
<dbReference type="Pfam" id="PF03471">
    <property type="entry name" value="CorC_HlyC"/>
    <property type="match status" value="1"/>
</dbReference>
<dbReference type="InterPro" id="IPR036318">
    <property type="entry name" value="FAD-bd_PCMH-like_sf"/>
</dbReference>
<dbReference type="RefSeq" id="WP_179616927.1">
    <property type="nucleotide sequence ID" value="NZ_CP059163.1"/>
</dbReference>
<sequence>MSGADVGLLVTAAALVVLAGVFSAADAALGSFSHARAGELLAEGRAGAKRLLALLDDLPRYLNTALLLRMAAEVSAIVLVALQVDELMQGAWWASVLTAIAVMLLVSFVVVGVAPRTMGRQHAETVALLSAGPLTLITRVLGPIPHVLIALGNALTPGKGFREGPFSTESELRELVDLAEASSLIESEERRMIHSVFELGDTTAREVMVPRNDVVYVEKHKNLRQSLSLFLRSGYSRLPVVDENLDDIVGMAYLKDIVRRDFEAPDVEFVERIESVMRPVHWVPESKAVDGLLKEMQARRQHIAVVVDEYGGTAGLITIEDILEEIVGEITDEYDEDEIEVEHLAEGVVRVSSRFPVDDLEEIFGDDVEEEDVDSVGGLMAKHLGLVPIPGSSVEAHGLRFVAEDSAGRRNKIVTVLISRIEPDDHGDDEEERPDHRRDDDRDHREDDEDQ</sequence>
<evidence type="ECO:0000256" key="4">
    <source>
        <dbReference type="ARBA" id="ARBA00022692"/>
    </source>
</evidence>
<reference evidence="15 16" key="1">
    <citation type="submission" date="2020-07" db="EMBL/GenBank/DDBJ databases">
        <title>Sequencing the genomes of 1000 actinobacteria strains.</title>
        <authorList>
            <person name="Klenk H.-P."/>
        </authorList>
    </citation>
    <scope>NUCLEOTIDE SEQUENCE [LARGE SCALE GENOMIC DNA]</scope>
    <source>
        <strain evidence="15 16">DSM 18965</strain>
    </source>
</reference>
<evidence type="ECO:0000256" key="2">
    <source>
        <dbReference type="ARBA" id="ARBA00006337"/>
    </source>
</evidence>
<comment type="similarity">
    <text evidence="2">Belongs to the UPF0053 family.</text>
</comment>
<dbReference type="InterPro" id="IPR016169">
    <property type="entry name" value="FAD-bd_PCMH_sub2"/>
</dbReference>
<dbReference type="PROSITE" id="PS51371">
    <property type="entry name" value="CBS"/>
    <property type="match status" value="2"/>
</dbReference>
<keyword evidence="16" id="KW-1185">Reference proteome</keyword>
<dbReference type="SUPFAM" id="SSF56176">
    <property type="entry name" value="FAD-binding/transporter-associated domain-like"/>
    <property type="match status" value="1"/>
</dbReference>
<dbReference type="GO" id="GO:0005886">
    <property type="term" value="C:plasma membrane"/>
    <property type="evidence" value="ECO:0007669"/>
    <property type="project" value="UniProtKB-SubCell"/>
</dbReference>
<evidence type="ECO:0000256" key="8">
    <source>
        <dbReference type="ARBA" id="ARBA00023136"/>
    </source>
</evidence>
<evidence type="ECO:0000256" key="11">
    <source>
        <dbReference type="SAM" id="MobiDB-lite"/>
    </source>
</evidence>
<dbReference type="AlphaFoldDB" id="A0A7Y9JU47"/>
<organism evidence="15 16">
    <name type="scientific">Nocardioides marinisabuli</name>
    <dbReference type="NCBI Taxonomy" id="419476"/>
    <lineage>
        <taxon>Bacteria</taxon>
        <taxon>Bacillati</taxon>
        <taxon>Actinomycetota</taxon>
        <taxon>Actinomycetes</taxon>
        <taxon>Propionibacteriales</taxon>
        <taxon>Nocardioidaceae</taxon>
        <taxon>Nocardioides</taxon>
    </lineage>
</organism>
<accession>A0A7Y9JU47</accession>
<dbReference type="InterPro" id="IPR002550">
    <property type="entry name" value="CNNM"/>
</dbReference>
<evidence type="ECO:0000256" key="1">
    <source>
        <dbReference type="ARBA" id="ARBA00004651"/>
    </source>
</evidence>
<keyword evidence="4 10" id="KW-0812">Transmembrane</keyword>
<dbReference type="InterPro" id="IPR000644">
    <property type="entry name" value="CBS_dom"/>
</dbReference>
<dbReference type="Pfam" id="PF01595">
    <property type="entry name" value="CNNM"/>
    <property type="match status" value="1"/>
</dbReference>
<evidence type="ECO:0000256" key="10">
    <source>
        <dbReference type="PROSITE-ProRule" id="PRU01193"/>
    </source>
</evidence>
<keyword evidence="3" id="KW-1003">Cell membrane</keyword>
<dbReference type="Gene3D" id="3.30.465.10">
    <property type="match status" value="1"/>
</dbReference>
<keyword evidence="8 10" id="KW-0472">Membrane</keyword>
<evidence type="ECO:0000259" key="13">
    <source>
        <dbReference type="PROSITE" id="PS51371"/>
    </source>
</evidence>
<evidence type="ECO:0000256" key="12">
    <source>
        <dbReference type="SAM" id="Phobius"/>
    </source>
</evidence>
<dbReference type="PROSITE" id="PS51846">
    <property type="entry name" value="CNNM"/>
    <property type="match status" value="1"/>
</dbReference>
<dbReference type="PANTHER" id="PTHR22777:SF32">
    <property type="entry name" value="UPF0053 INNER MEMBRANE PROTEIN YFJD"/>
    <property type="match status" value="1"/>
</dbReference>
<evidence type="ECO:0000256" key="9">
    <source>
        <dbReference type="PROSITE-ProRule" id="PRU00703"/>
    </source>
</evidence>
<dbReference type="Proteomes" id="UP000516957">
    <property type="component" value="Unassembled WGS sequence"/>
</dbReference>
<dbReference type="SUPFAM" id="SSF54631">
    <property type="entry name" value="CBS-domain pair"/>
    <property type="match status" value="1"/>
</dbReference>
<keyword evidence="6 10" id="KW-1133">Transmembrane helix</keyword>
<feature type="compositionally biased region" description="Basic and acidic residues" evidence="11">
    <location>
        <begin position="433"/>
        <end position="445"/>
    </location>
</feature>
<feature type="transmembrane region" description="Helical" evidence="12">
    <location>
        <begin position="91"/>
        <end position="114"/>
    </location>
</feature>
<evidence type="ECO:0000256" key="5">
    <source>
        <dbReference type="ARBA" id="ARBA00022737"/>
    </source>
</evidence>
<evidence type="ECO:0000313" key="15">
    <source>
        <dbReference type="EMBL" id="NYD59484.1"/>
    </source>
</evidence>
<dbReference type="FunFam" id="3.10.580.10:FF:000002">
    <property type="entry name" value="Magnesium/cobalt efflux protein CorC"/>
    <property type="match status" value="1"/>
</dbReference>
<dbReference type="EMBL" id="JACCBE010000001">
    <property type="protein sequence ID" value="NYD59484.1"/>
    <property type="molecule type" value="Genomic_DNA"/>
</dbReference>
<dbReference type="PANTHER" id="PTHR22777">
    <property type="entry name" value="HEMOLYSIN-RELATED"/>
    <property type="match status" value="1"/>
</dbReference>
<protein>
    <submittedName>
        <fullName evidence="15">CBS domain containing-hemolysin-like protein</fullName>
    </submittedName>
</protein>
<gene>
    <name evidence="15" type="ORF">BKA08_003722</name>
</gene>
<dbReference type="InterPro" id="IPR005170">
    <property type="entry name" value="Transptr-assoc_dom"/>
</dbReference>
<feature type="region of interest" description="Disordered" evidence="11">
    <location>
        <begin position="419"/>
        <end position="451"/>
    </location>
</feature>
<feature type="domain" description="CBS" evidence="13">
    <location>
        <begin position="276"/>
        <end position="333"/>
    </location>
</feature>
<comment type="subcellular location">
    <subcellularLocation>
        <location evidence="1">Cell membrane</location>
        <topology evidence="1">Multi-pass membrane protein</topology>
    </subcellularLocation>
</comment>
<keyword evidence="7 9" id="KW-0129">CBS domain</keyword>
<name>A0A7Y9JU47_9ACTN</name>
<evidence type="ECO:0000256" key="3">
    <source>
        <dbReference type="ARBA" id="ARBA00022475"/>
    </source>
</evidence>
<dbReference type="InterPro" id="IPR046342">
    <property type="entry name" value="CBS_dom_sf"/>
</dbReference>
<evidence type="ECO:0000313" key="16">
    <source>
        <dbReference type="Proteomes" id="UP000516957"/>
    </source>
</evidence>
<dbReference type="Pfam" id="PF00571">
    <property type="entry name" value="CBS"/>
    <property type="match status" value="2"/>
</dbReference>
<evidence type="ECO:0000256" key="6">
    <source>
        <dbReference type="ARBA" id="ARBA00022989"/>
    </source>
</evidence>
<dbReference type="SMART" id="SM01091">
    <property type="entry name" value="CorC_HlyC"/>
    <property type="match status" value="1"/>
</dbReference>
<evidence type="ECO:0000259" key="14">
    <source>
        <dbReference type="PROSITE" id="PS51846"/>
    </source>
</evidence>
<dbReference type="SMART" id="SM00116">
    <property type="entry name" value="CBS"/>
    <property type="match status" value="2"/>
</dbReference>
<feature type="domain" description="CNNM transmembrane" evidence="14">
    <location>
        <begin position="1"/>
        <end position="189"/>
    </location>
</feature>
<dbReference type="InterPro" id="IPR044751">
    <property type="entry name" value="Ion_transp-like_CBS"/>
</dbReference>
<dbReference type="Gene3D" id="3.10.580.10">
    <property type="entry name" value="CBS-domain"/>
    <property type="match status" value="1"/>
</dbReference>
<proteinExistence type="inferred from homology"/>
<keyword evidence="5" id="KW-0677">Repeat</keyword>
<evidence type="ECO:0000256" key="7">
    <source>
        <dbReference type="ARBA" id="ARBA00023122"/>
    </source>
</evidence>
<comment type="caution">
    <text evidence="15">The sequence shown here is derived from an EMBL/GenBank/DDBJ whole genome shotgun (WGS) entry which is preliminary data.</text>
</comment>